<dbReference type="PRINTS" id="PR00755">
    <property type="entry name" value="AFLATOXINBRP"/>
</dbReference>
<dbReference type="Pfam" id="PF00172">
    <property type="entry name" value="Zn_clus"/>
    <property type="match status" value="1"/>
</dbReference>
<feature type="region of interest" description="Disordered" evidence="2">
    <location>
        <begin position="1"/>
        <end position="38"/>
    </location>
</feature>
<feature type="compositionally biased region" description="Low complexity" evidence="2">
    <location>
        <begin position="341"/>
        <end position="369"/>
    </location>
</feature>
<protein>
    <recommendedName>
        <fullName evidence="3">Zn(2)-C6 fungal-type domain-containing protein</fullName>
    </recommendedName>
</protein>
<organism evidence="4 5">
    <name type="scientific">Humicola insolens</name>
    <name type="common">Soft-rot fungus</name>
    <dbReference type="NCBI Taxonomy" id="85995"/>
    <lineage>
        <taxon>Eukaryota</taxon>
        <taxon>Fungi</taxon>
        <taxon>Dikarya</taxon>
        <taxon>Ascomycota</taxon>
        <taxon>Pezizomycotina</taxon>
        <taxon>Sordariomycetes</taxon>
        <taxon>Sordariomycetidae</taxon>
        <taxon>Sordariales</taxon>
        <taxon>Chaetomiaceae</taxon>
        <taxon>Mycothermus</taxon>
    </lineage>
</organism>
<dbReference type="Gene3D" id="4.10.240.10">
    <property type="entry name" value="Zn(2)-C6 fungal-type DNA-binding domain"/>
    <property type="match status" value="1"/>
</dbReference>
<keyword evidence="1" id="KW-0539">Nucleus</keyword>
<accession>A0ABR3V690</accession>
<feature type="compositionally biased region" description="Gly residues" evidence="2">
    <location>
        <begin position="84"/>
        <end position="93"/>
    </location>
</feature>
<dbReference type="InterPro" id="IPR001138">
    <property type="entry name" value="Zn2Cys6_DnaBD"/>
</dbReference>
<feature type="compositionally biased region" description="Low complexity" evidence="2">
    <location>
        <begin position="94"/>
        <end position="113"/>
    </location>
</feature>
<dbReference type="InterPro" id="IPR053157">
    <property type="entry name" value="Sterol_Uptake_Regulator"/>
</dbReference>
<dbReference type="PANTHER" id="PTHR47784:SF7">
    <property type="entry name" value="ZN(II)2CYS6 TRANSCRIPTION FACTOR (EUROFUNG)"/>
    <property type="match status" value="1"/>
</dbReference>
<reference evidence="4 5" key="1">
    <citation type="journal article" date="2024" name="Commun. Biol.">
        <title>Comparative genomic analysis of thermophilic fungi reveals convergent evolutionary adaptations and gene losses.</title>
        <authorList>
            <person name="Steindorff A.S."/>
            <person name="Aguilar-Pontes M.V."/>
            <person name="Robinson A.J."/>
            <person name="Andreopoulos B."/>
            <person name="LaButti K."/>
            <person name="Kuo A."/>
            <person name="Mondo S."/>
            <person name="Riley R."/>
            <person name="Otillar R."/>
            <person name="Haridas S."/>
            <person name="Lipzen A."/>
            <person name="Grimwood J."/>
            <person name="Schmutz J."/>
            <person name="Clum A."/>
            <person name="Reid I.D."/>
            <person name="Moisan M.C."/>
            <person name="Butler G."/>
            <person name="Nguyen T.T.M."/>
            <person name="Dewar K."/>
            <person name="Conant G."/>
            <person name="Drula E."/>
            <person name="Henrissat B."/>
            <person name="Hansel C."/>
            <person name="Singer S."/>
            <person name="Hutchinson M.I."/>
            <person name="de Vries R.P."/>
            <person name="Natvig D.O."/>
            <person name="Powell A.J."/>
            <person name="Tsang A."/>
            <person name="Grigoriev I.V."/>
        </authorList>
    </citation>
    <scope>NUCLEOTIDE SEQUENCE [LARGE SCALE GENOMIC DNA]</scope>
    <source>
        <strain evidence="4 5">CBS 620.91</strain>
    </source>
</reference>
<dbReference type="PANTHER" id="PTHR47784">
    <property type="entry name" value="STEROL UPTAKE CONTROL PROTEIN 2"/>
    <property type="match status" value="1"/>
</dbReference>
<evidence type="ECO:0000313" key="4">
    <source>
        <dbReference type="EMBL" id="KAL1836966.1"/>
    </source>
</evidence>
<feature type="compositionally biased region" description="Pro residues" evidence="2">
    <location>
        <begin position="378"/>
        <end position="398"/>
    </location>
</feature>
<name>A0ABR3V690_HUMIN</name>
<dbReference type="Proteomes" id="UP001583172">
    <property type="component" value="Unassembled WGS sequence"/>
</dbReference>
<feature type="domain" description="Zn(2)-C6 fungal-type" evidence="3">
    <location>
        <begin position="212"/>
        <end position="242"/>
    </location>
</feature>
<dbReference type="PROSITE" id="PS00463">
    <property type="entry name" value="ZN2_CY6_FUNGAL_1"/>
    <property type="match status" value="1"/>
</dbReference>
<keyword evidence="5" id="KW-1185">Reference proteome</keyword>
<sequence>MEANPNSGFPPATVYSDPSTPILQMPGDLDGGDAGGDALVGNDVSDAVVAPDDMDYTSYLLLQPAAADDSLDLNLDLDIDPGYLGGGDSGGGTSSETASLSSVPPQQSFSALPRPLPPPSSAVTVPEVQAVRATSGPALPLAQTATRSRLRPIAPAGTAPLVSQTSGTVSWGAGGWELPPSSASSSSLQLAATQAAAKPRLERRGHKKSRRGCFNCKRRRIKCQETRPACGHCVKQGLRCEYPTMPTIVHQPQNQVPLFSLQDMRLLQNFLLNCYPHHPIGSEEMWLHEIPCLAERHEFLMHAILGYSASELMVTDPSLAEAALSHRLKAIRAIKKALGAPTSSPAGPVPSSSSSSTADSSSSSENNTSNKKKKSKLPPSPPSPPADPSSPPVIPPLPTGTTDPLYEEGNALIATCFALTYQSVLLADGMAEFMTFVRGVILVAIQMYMRNAKILFGPLLINDRQREVLRPFMEALPLVNAEWAARAQSGVEGLVALVEGEGREVERMYWGLLRNMANMLSVSSWQAYSSLTDLYGWWIMLSHDEFRRLVDPDNQVVLVLGAHWNALEQVMAVICETERKGATRLPERRATRTKTGSSSGGAGATTNTGWLKHIIGLIDDEHRPYMEFPMWVQEQLDKDRGFFGKTFY</sequence>
<proteinExistence type="predicted"/>
<dbReference type="CDD" id="cd00067">
    <property type="entry name" value="GAL4"/>
    <property type="match status" value="1"/>
</dbReference>
<comment type="caution">
    <text evidence="4">The sequence shown here is derived from an EMBL/GenBank/DDBJ whole genome shotgun (WGS) entry which is preliminary data.</text>
</comment>
<gene>
    <name evidence="4" type="ORF">VTJ49DRAFT_4430</name>
</gene>
<dbReference type="PROSITE" id="PS50048">
    <property type="entry name" value="ZN2_CY6_FUNGAL_2"/>
    <property type="match status" value="1"/>
</dbReference>
<dbReference type="InterPro" id="IPR036864">
    <property type="entry name" value="Zn2-C6_fun-type_DNA-bd_sf"/>
</dbReference>
<evidence type="ECO:0000256" key="2">
    <source>
        <dbReference type="SAM" id="MobiDB-lite"/>
    </source>
</evidence>
<feature type="region of interest" description="Disordered" evidence="2">
    <location>
        <begin position="584"/>
        <end position="605"/>
    </location>
</feature>
<feature type="region of interest" description="Disordered" evidence="2">
    <location>
        <begin position="339"/>
        <end position="401"/>
    </location>
</feature>
<dbReference type="SMART" id="SM00066">
    <property type="entry name" value="GAL4"/>
    <property type="match status" value="1"/>
</dbReference>
<dbReference type="EMBL" id="JAZGSY010000344">
    <property type="protein sequence ID" value="KAL1836966.1"/>
    <property type="molecule type" value="Genomic_DNA"/>
</dbReference>
<evidence type="ECO:0000313" key="5">
    <source>
        <dbReference type="Proteomes" id="UP001583172"/>
    </source>
</evidence>
<dbReference type="SUPFAM" id="SSF57701">
    <property type="entry name" value="Zn2/Cys6 DNA-binding domain"/>
    <property type="match status" value="1"/>
</dbReference>
<evidence type="ECO:0000259" key="3">
    <source>
        <dbReference type="PROSITE" id="PS50048"/>
    </source>
</evidence>
<evidence type="ECO:0000256" key="1">
    <source>
        <dbReference type="ARBA" id="ARBA00023242"/>
    </source>
</evidence>
<feature type="region of interest" description="Disordered" evidence="2">
    <location>
        <begin position="84"/>
        <end position="122"/>
    </location>
</feature>